<reference evidence="1" key="2">
    <citation type="journal article" date="2021" name="PeerJ">
        <title>Extensive microbial diversity within the chicken gut microbiome revealed by metagenomics and culture.</title>
        <authorList>
            <person name="Gilroy R."/>
            <person name="Ravi A."/>
            <person name="Getino M."/>
            <person name="Pursley I."/>
            <person name="Horton D.L."/>
            <person name="Alikhan N.F."/>
            <person name="Baker D."/>
            <person name="Gharbi K."/>
            <person name="Hall N."/>
            <person name="Watson M."/>
            <person name="Adriaenssens E.M."/>
            <person name="Foster-Nyarko E."/>
            <person name="Jarju S."/>
            <person name="Secka A."/>
            <person name="Antonio M."/>
            <person name="Oren A."/>
            <person name="Chaudhuri R.R."/>
            <person name="La Ragione R."/>
            <person name="Hildebrand F."/>
            <person name="Pallen M.J."/>
        </authorList>
    </citation>
    <scope>NUCLEOTIDE SEQUENCE</scope>
    <source>
        <strain evidence="1">B1-20833</strain>
    </source>
</reference>
<dbReference type="Proteomes" id="UP000823661">
    <property type="component" value="Unassembled WGS sequence"/>
</dbReference>
<gene>
    <name evidence="1" type="ORF">IAC06_05540</name>
</gene>
<dbReference type="EMBL" id="JADIMI010000054">
    <property type="protein sequence ID" value="MBO8452329.1"/>
    <property type="molecule type" value="Genomic_DNA"/>
</dbReference>
<feature type="non-terminal residue" evidence="1">
    <location>
        <position position="1"/>
    </location>
</feature>
<reference evidence="1" key="1">
    <citation type="submission" date="2020-10" db="EMBL/GenBank/DDBJ databases">
        <authorList>
            <person name="Gilroy R."/>
        </authorList>
    </citation>
    <scope>NUCLEOTIDE SEQUENCE</scope>
    <source>
        <strain evidence="1">B1-20833</strain>
    </source>
</reference>
<evidence type="ECO:0000313" key="2">
    <source>
        <dbReference type="Proteomes" id="UP000823661"/>
    </source>
</evidence>
<accession>A0A9D9ERJ0</accession>
<comment type="caution">
    <text evidence="1">The sequence shown here is derived from an EMBL/GenBank/DDBJ whole genome shotgun (WGS) entry which is preliminary data.</text>
</comment>
<dbReference type="AlphaFoldDB" id="A0A9D9ERJ0"/>
<evidence type="ECO:0000313" key="1">
    <source>
        <dbReference type="EMBL" id="MBO8452329.1"/>
    </source>
</evidence>
<protein>
    <submittedName>
        <fullName evidence="1">Uncharacterized protein</fullName>
    </submittedName>
</protein>
<name>A0A9D9ERJ0_9BACT</name>
<proteinExistence type="predicted"/>
<organism evidence="1 2">
    <name type="scientific">Candidatus Cryptobacteroides intestinavium</name>
    <dbReference type="NCBI Taxonomy" id="2840766"/>
    <lineage>
        <taxon>Bacteria</taxon>
        <taxon>Pseudomonadati</taxon>
        <taxon>Bacteroidota</taxon>
        <taxon>Bacteroidia</taxon>
        <taxon>Bacteroidales</taxon>
        <taxon>Candidatus Cryptobacteroides</taxon>
    </lineage>
</organism>
<sequence>VSDEYDLKAEYDARHGAPSDAAPKVFMKWFFVDTTTGEQMALAQLTAATEPDAGA</sequence>